<sequence>SAYSLHFLDNQDFVWGVGLLVSGLFFAIALTKYGLEELRTKDINIPETDFIVGKWWNTCIRLFPIFFVIILGWWVQQAISWYPNSWWNPFETFSAGSIAFQFTILIIITLVTKNYFISKVMDGPMTGSRLKSSSEK</sequence>
<keyword evidence="1" id="KW-1133">Transmembrane helix</keyword>
<feature type="transmembrane region" description="Helical" evidence="1">
    <location>
        <begin position="95"/>
        <end position="116"/>
    </location>
</feature>
<dbReference type="Proteomes" id="UP000184465">
    <property type="component" value="Unassembled WGS sequence"/>
</dbReference>
<feature type="non-terminal residue" evidence="2">
    <location>
        <position position="1"/>
    </location>
</feature>
<keyword evidence="1" id="KW-0472">Membrane</keyword>
<proteinExistence type="predicted"/>
<feature type="transmembrane region" description="Helical" evidence="1">
    <location>
        <begin position="13"/>
        <end position="35"/>
    </location>
</feature>
<dbReference type="EMBL" id="FRAG01000026">
    <property type="protein sequence ID" value="SHK11051.1"/>
    <property type="molecule type" value="Genomic_DNA"/>
</dbReference>
<evidence type="ECO:0000313" key="2">
    <source>
        <dbReference type="EMBL" id="SHK11051.1"/>
    </source>
</evidence>
<dbReference type="AlphaFoldDB" id="A0A1M6PT17"/>
<keyword evidence="1" id="KW-0812">Transmembrane</keyword>
<name>A0A1M6PT17_PARC5</name>
<accession>A0A1M6PT17</accession>
<protein>
    <submittedName>
        <fullName evidence="2">Neurotransmitter:Na+ symporter, NSS family</fullName>
    </submittedName>
</protein>
<reference evidence="2 3" key="1">
    <citation type="submission" date="2016-11" db="EMBL/GenBank/DDBJ databases">
        <authorList>
            <person name="Jaros S."/>
            <person name="Januszkiewicz K."/>
            <person name="Wedrychowicz H."/>
        </authorList>
    </citation>
    <scope>NUCLEOTIDE SEQUENCE [LARGE SCALE GENOMIC DNA]</scope>
    <source>
        <strain evidence="2 3">DSM 15212</strain>
    </source>
</reference>
<dbReference type="SUPFAM" id="SSF161070">
    <property type="entry name" value="SNF-like"/>
    <property type="match status" value="1"/>
</dbReference>
<evidence type="ECO:0000313" key="3">
    <source>
        <dbReference type="Proteomes" id="UP000184465"/>
    </source>
</evidence>
<dbReference type="InterPro" id="IPR037272">
    <property type="entry name" value="SNS_sf"/>
</dbReference>
<gene>
    <name evidence="2" type="ORF">SAMN02745912_02284</name>
</gene>
<evidence type="ECO:0000256" key="1">
    <source>
        <dbReference type="SAM" id="Phobius"/>
    </source>
</evidence>
<feature type="transmembrane region" description="Helical" evidence="1">
    <location>
        <begin position="55"/>
        <end position="75"/>
    </location>
</feature>
<organism evidence="2 3">
    <name type="scientific">Paramaledivibacter caminithermalis (strain DSM 15212 / CIP 107654 / DViRD3)</name>
    <name type="common">Clostridium caminithermale</name>
    <dbReference type="NCBI Taxonomy" id="1121301"/>
    <lineage>
        <taxon>Bacteria</taxon>
        <taxon>Bacillati</taxon>
        <taxon>Bacillota</taxon>
        <taxon>Clostridia</taxon>
        <taxon>Peptostreptococcales</taxon>
        <taxon>Caminicellaceae</taxon>
        <taxon>Paramaledivibacter</taxon>
    </lineage>
</organism>
<keyword evidence="3" id="KW-1185">Reference proteome</keyword>